<dbReference type="PROSITE" id="PS50405">
    <property type="entry name" value="GST_CTER"/>
    <property type="match status" value="1"/>
</dbReference>
<dbReference type="RefSeq" id="WP_113944935.1">
    <property type="nucleotide sequence ID" value="NZ_JBHEEG010000001.1"/>
</dbReference>
<dbReference type="EMBL" id="QNRH01000004">
    <property type="protein sequence ID" value="RBO95111.1"/>
    <property type="molecule type" value="Genomic_DNA"/>
</dbReference>
<dbReference type="InterPro" id="IPR010987">
    <property type="entry name" value="Glutathione-S-Trfase_C-like"/>
</dbReference>
<organism evidence="3 4">
    <name type="scientific">Pseudochrobactrum asaccharolyticum</name>
    <dbReference type="NCBI Taxonomy" id="354351"/>
    <lineage>
        <taxon>Bacteria</taxon>
        <taxon>Pseudomonadati</taxon>
        <taxon>Pseudomonadota</taxon>
        <taxon>Alphaproteobacteria</taxon>
        <taxon>Hyphomicrobiales</taxon>
        <taxon>Brucellaceae</taxon>
        <taxon>Pseudochrobactrum</taxon>
    </lineage>
</organism>
<evidence type="ECO:0000313" key="3">
    <source>
        <dbReference type="EMBL" id="RBO95111.1"/>
    </source>
</evidence>
<dbReference type="OrthoDB" id="508035at2"/>
<feature type="domain" description="GST N-terminal" evidence="1">
    <location>
        <begin position="1"/>
        <end position="79"/>
    </location>
</feature>
<dbReference type="InterPro" id="IPR004045">
    <property type="entry name" value="Glutathione_S-Trfase_N"/>
</dbReference>
<dbReference type="Proteomes" id="UP000252893">
    <property type="component" value="Unassembled WGS sequence"/>
</dbReference>
<dbReference type="SUPFAM" id="SSF52833">
    <property type="entry name" value="Thioredoxin-like"/>
    <property type="match status" value="1"/>
</dbReference>
<dbReference type="Pfam" id="PF13417">
    <property type="entry name" value="GST_N_3"/>
    <property type="match status" value="1"/>
</dbReference>
<name>A0A366DYC5_9HYPH</name>
<dbReference type="SFLD" id="SFLDG00358">
    <property type="entry name" value="Main_(cytGST)"/>
    <property type="match status" value="1"/>
</dbReference>
<dbReference type="SFLD" id="SFLDS00019">
    <property type="entry name" value="Glutathione_Transferase_(cytos"/>
    <property type="match status" value="1"/>
</dbReference>
<dbReference type="InterPro" id="IPR036282">
    <property type="entry name" value="Glutathione-S-Trfase_C_sf"/>
</dbReference>
<keyword evidence="3" id="KW-0808">Transferase</keyword>
<dbReference type="GO" id="GO:0016740">
    <property type="term" value="F:transferase activity"/>
    <property type="evidence" value="ECO:0007669"/>
    <property type="project" value="UniProtKB-KW"/>
</dbReference>
<dbReference type="Gene3D" id="1.20.1050.10">
    <property type="match status" value="1"/>
</dbReference>
<dbReference type="InterPro" id="IPR040079">
    <property type="entry name" value="Glutathione_S-Trfase"/>
</dbReference>
<sequence length="217" mass="24093">MKLYNKPLSPYCAFIRIIAEVKDLPLKLVDAPAGPPLPEEFREISPMRRIPVLITGSGETLFEASVIAEYLEERFPEKPMLPADPKDRAQIRIIMRLLDLDVLPSIIPVLLAGPANPFPAEKTAKIFDHVRHALKTVEDRISSGPYALGEQVTLADAWLAPTRYLLESLRRFPSFEAILEDCPKIEGYQTNAQGIPEIASVLGEMHDARKAIAKAAS</sequence>
<proteinExistence type="predicted"/>
<protein>
    <submittedName>
        <fullName evidence="3">Glutathione S-transferase</fullName>
    </submittedName>
</protein>
<dbReference type="CDD" id="cd00570">
    <property type="entry name" value="GST_N_family"/>
    <property type="match status" value="1"/>
</dbReference>
<dbReference type="PROSITE" id="PS50404">
    <property type="entry name" value="GST_NTER"/>
    <property type="match status" value="1"/>
</dbReference>
<gene>
    <name evidence="3" type="ORF">DFR47_104480</name>
</gene>
<dbReference type="InterPro" id="IPR036249">
    <property type="entry name" value="Thioredoxin-like_sf"/>
</dbReference>
<accession>A0A366DYC5</accession>
<dbReference type="PANTHER" id="PTHR43968:SF6">
    <property type="entry name" value="GLUTATHIONE S-TRANSFERASE OMEGA"/>
    <property type="match status" value="1"/>
</dbReference>
<dbReference type="Gene3D" id="3.40.30.10">
    <property type="entry name" value="Glutaredoxin"/>
    <property type="match status" value="1"/>
</dbReference>
<dbReference type="AlphaFoldDB" id="A0A366DYC5"/>
<evidence type="ECO:0000259" key="2">
    <source>
        <dbReference type="PROSITE" id="PS50405"/>
    </source>
</evidence>
<comment type="caution">
    <text evidence="3">The sequence shown here is derived from an EMBL/GenBank/DDBJ whole genome shotgun (WGS) entry which is preliminary data.</text>
</comment>
<dbReference type="InterPro" id="IPR050983">
    <property type="entry name" value="GST_Omega/HSP26"/>
</dbReference>
<dbReference type="Pfam" id="PF13410">
    <property type="entry name" value="GST_C_2"/>
    <property type="match status" value="1"/>
</dbReference>
<feature type="domain" description="GST C-terminal" evidence="2">
    <location>
        <begin position="84"/>
        <end position="216"/>
    </location>
</feature>
<dbReference type="PANTHER" id="PTHR43968">
    <property type="match status" value="1"/>
</dbReference>
<keyword evidence="4" id="KW-1185">Reference proteome</keyword>
<dbReference type="GO" id="GO:0005737">
    <property type="term" value="C:cytoplasm"/>
    <property type="evidence" value="ECO:0007669"/>
    <property type="project" value="TreeGrafter"/>
</dbReference>
<dbReference type="CDD" id="cd00299">
    <property type="entry name" value="GST_C_family"/>
    <property type="match status" value="1"/>
</dbReference>
<dbReference type="SUPFAM" id="SSF47616">
    <property type="entry name" value="GST C-terminal domain-like"/>
    <property type="match status" value="1"/>
</dbReference>
<evidence type="ECO:0000313" key="4">
    <source>
        <dbReference type="Proteomes" id="UP000252893"/>
    </source>
</evidence>
<evidence type="ECO:0000259" key="1">
    <source>
        <dbReference type="PROSITE" id="PS50404"/>
    </source>
</evidence>
<reference evidence="3 4" key="1">
    <citation type="submission" date="2018-06" db="EMBL/GenBank/DDBJ databases">
        <title>Genomic Encyclopedia of Type Strains, Phase IV (KMG-IV): sequencing the most valuable type-strain genomes for metagenomic binning, comparative biology and taxonomic classification.</title>
        <authorList>
            <person name="Goeker M."/>
        </authorList>
    </citation>
    <scope>NUCLEOTIDE SEQUENCE [LARGE SCALE GENOMIC DNA]</scope>
    <source>
        <strain evidence="3 4">DSM 25619</strain>
    </source>
</reference>
<dbReference type="PROSITE" id="PS51354">
    <property type="entry name" value="GLUTAREDOXIN_2"/>
    <property type="match status" value="1"/>
</dbReference>